<accession>A0A6J6WSQ7</accession>
<keyword evidence="2" id="KW-0547">Nucleotide-binding</keyword>
<dbReference type="AlphaFoldDB" id="A0A6J6WSQ7"/>
<dbReference type="NCBIfam" id="TIGR01189">
    <property type="entry name" value="ccmA"/>
    <property type="match status" value="1"/>
</dbReference>
<protein>
    <submittedName>
        <fullName evidence="8">Unannotated protein</fullName>
    </submittedName>
</protein>
<dbReference type="GO" id="GO:0005524">
    <property type="term" value="F:ATP binding"/>
    <property type="evidence" value="ECO:0007669"/>
    <property type="project" value="UniProtKB-KW"/>
</dbReference>
<evidence type="ECO:0000256" key="3">
    <source>
        <dbReference type="ARBA" id="ARBA00022748"/>
    </source>
</evidence>
<evidence type="ECO:0000259" key="7">
    <source>
        <dbReference type="PROSITE" id="PS50893"/>
    </source>
</evidence>
<dbReference type="InterPro" id="IPR027417">
    <property type="entry name" value="P-loop_NTPase"/>
</dbReference>
<dbReference type="Pfam" id="PF00005">
    <property type="entry name" value="ABC_tran"/>
    <property type="match status" value="1"/>
</dbReference>
<dbReference type="PANTHER" id="PTHR43499:SF1">
    <property type="entry name" value="ABC TRANSPORTER I FAMILY MEMBER 1"/>
    <property type="match status" value="1"/>
</dbReference>
<evidence type="ECO:0000256" key="1">
    <source>
        <dbReference type="ARBA" id="ARBA00022448"/>
    </source>
</evidence>
<evidence type="ECO:0000256" key="4">
    <source>
        <dbReference type="ARBA" id="ARBA00022840"/>
    </source>
</evidence>
<dbReference type="InterPro" id="IPR003593">
    <property type="entry name" value="AAA+_ATPase"/>
</dbReference>
<evidence type="ECO:0000256" key="5">
    <source>
        <dbReference type="ARBA" id="ARBA00022967"/>
    </source>
</evidence>
<reference evidence="8" key="1">
    <citation type="submission" date="2020-05" db="EMBL/GenBank/DDBJ databases">
        <authorList>
            <person name="Chiriac C."/>
            <person name="Salcher M."/>
            <person name="Ghai R."/>
            <person name="Kavagutti S V."/>
        </authorList>
    </citation>
    <scope>NUCLEOTIDE SEQUENCE</scope>
</reference>
<evidence type="ECO:0000256" key="6">
    <source>
        <dbReference type="ARBA" id="ARBA00023136"/>
    </source>
</evidence>
<dbReference type="GO" id="GO:0017004">
    <property type="term" value="P:cytochrome complex assembly"/>
    <property type="evidence" value="ECO:0007669"/>
    <property type="project" value="UniProtKB-KW"/>
</dbReference>
<gene>
    <name evidence="8" type="ORF">UFOPK2958_00896</name>
</gene>
<dbReference type="SUPFAM" id="SSF52540">
    <property type="entry name" value="P-loop containing nucleoside triphosphate hydrolases"/>
    <property type="match status" value="1"/>
</dbReference>
<name>A0A6J6WSQ7_9ZZZZ</name>
<dbReference type="PANTHER" id="PTHR43499">
    <property type="entry name" value="ABC TRANSPORTER I FAMILY MEMBER 1"/>
    <property type="match status" value="1"/>
</dbReference>
<dbReference type="InterPro" id="IPR005895">
    <property type="entry name" value="ABC_transptr_haem_export_CcmA"/>
</dbReference>
<keyword evidence="4" id="KW-0067">ATP-binding</keyword>
<sequence length="213" mass="22545">MTVASLCDVVVTTGSFPLLSGVNLTLENGKAYVITGPNGAGKTTLLRLLAGLEVPSRGSGTVLGLNICSAERRELRRHVGWLGHETSFYPDLSSTENLLFAARTTGADGDFIPSALERVGLGHRAQVPLKSLSAGQQRRVSLAWLLVRRPQLWLLDEPYASLDEEGRDLISQLITVAQSSGATVVLTSHGALPAETNASSIVMVGGRIVENAS</sequence>
<dbReference type="PROSITE" id="PS50893">
    <property type="entry name" value="ABC_TRANSPORTER_2"/>
    <property type="match status" value="1"/>
</dbReference>
<keyword evidence="3" id="KW-0201">Cytochrome c-type biogenesis</keyword>
<dbReference type="GO" id="GO:0016887">
    <property type="term" value="F:ATP hydrolysis activity"/>
    <property type="evidence" value="ECO:0007669"/>
    <property type="project" value="InterPro"/>
</dbReference>
<feature type="domain" description="ABC transporter" evidence="7">
    <location>
        <begin position="4"/>
        <end position="213"/>
    </location>
</feature>
<dbReference type="CDD" id="cd03230">
    <property type="entry name" value="ABC_DR_subfamily_A"/>
    <property type="match status" value="1"/>
</dbReference>
<organism evidence="8">
    <name type="scientific">freshwater metagenome</name>
    <dbReference type="NCBI Taxonomy" id="449393"/>
    <lineage>
        <taxon>unclassified sequences</taxon>
        <taxon>metagenomes</taxon>
        <taxon>ecological metagenomes</taxon>
    </lineage>
</organism>
<keyword evidence="6" id="KW-0472">Membrane</keyword>
<keyword evidence="1" id="KW-0813">Transport</keyword>
<dbReference type="InterPro" id="IPR003439">
    <property type="entry name" value="ABC_transporter-like_ATP-bd"/>
</dbReference>
<keyword evidence="5" id="KW-1278">Translocase</keyword>
<proteinExistence type="predicted"/>
<dbReference type="GO" id="GO:0022857">
    <property type="term" value="F:transmembrane transporter activity"/>
    <property type="evidence" value="ECO:0007669"/>
    <property type="project" value="InterPro"/>
</dbReference>
<dbReference type="EMBL" id="CAFAAB010000097">
    <property type="protein sequence ID" value="CAB4787099.1"/>
    <property type="molecule type" value="Genomic_DNA"/>
</dbReference>
<evidence type="ECO:0000313" key="8">
    <source>
        <dbReference type="EMBL" id="CAB4787099.1"/>
    </source>
</evidence>
<dbReference type="SMART" id="SM00382">
    <property type="entry name" value="AAA"/>
    <property type="match status" value="1"/>
</dbReference>
<dbReference type="Gene3D" id="3.40.50.300">
    <property type="entry name" value="P-loop containing nucleotide triphosphate hydrolases"/>
    <property type="match status" value="1"/>
</dbReference>
<evidence type="ECO:0000256" key="2">
    <source>
        <dbReference type="ARBA" id="ARBA00022741"/>
    </source>
</evidence>